<evidence type="ECO:0000313" key="3">
    <source>
        <dbReference type="Proteomes" id="UP000823850"/>
    </source>
</evidence>
<feature type="domain" description="Acyclic terpene utilisation N-terminal" evidence="1">
    <location>
        <begin position="76"/>
        <end position="401"/>
    </location>
</feature>
<organism evidence="2 3">
    <name type="scientific">Candidatus Blautia stercoripullorum</name>
    <dbReference type="NCBI Taxonomy" id="2838502"/>
    <lineage>
        <taxon>Bacteria</taxon>
        <taxon>Bacillati</taxon>
        <taxon>Bacillota</taxon>
        <taxon>Clostridia</taxon>
        <taxon>Lachnospirales</taxon>
        <taxon>Lachnospiraceae</taxon>
        <taxon>Blautia</taxon>
    </lineage>
</organism>
<reference evidence="2" key="2">
    <citation type="submission" date="2021-04" db="EMBL/GenBank/DDBJ databases">
        <authorList>
            <person name="Gilroy R."/>
        </authorList>
    </citation>
    <scope>NUCLEOTIDE SEQUENCE</scope>
    <source>
        <strain evidence="2">ChiW19-6364</strain>
    </source>
</reference>
<comment type="caution">
    <text evidence="2">The sequence shown here is derived from an EMBL/GenBank/DDBJ whole genome shotgun (WGS) entry which is preliminary data.</text>
</comment>
<gene>
    <name evidence="2" type="ORF">H9913_07345</name>
</gene>
<dbReference type="EMBL" id="DWUX01000133">
    <property type="protein sequence ID" value="HJD39828.1"/>
    <property type="molecule type" value="Genomic_DNA"/>
</dbReference>
<dbReference type="Proteomes" id="UP000823850">
    <property type="component" value="Unassembled WGS sequence"/>
</dbReference>
<dbReference type="AlphaFoldDB" id="A0A9D2U5U0"/>
<dbReference type="InterPro" id="IPR010839">
    <property type="entry name" value="AtuA_N"/>
</dbReference>
<protein>
    <submittedName>
        <fullName evidence="2">DUF1446 domain-containing protein</fullName>
    </submittedName>
</protein>
<evidence type="ECO:0000313" key="2">
    <source>
        <dbReference type="EMBL" id="HJD39828.1"/>
    </source>
</evidence>
<name>A0A9D2U5U0_9FIRM</name>
<proteinExistence type="predicted"/>
<sequence>MEEIKILSPCGILGYGFPKESFMNGIREKPDAIVVDAGSTDAGPHKLGKGVAIVSKEAAKRDLELIITEAFKAHIPAVIGSAGGAGGRIHVEHTLEIIREIIEEHHLQDLKTAVIWADIPKEFIRKKQKEQKVEKLGSLVKELTEERLEKSSGIVAQMGHEPIVQALQEGARLVVCGRAYDPSPFAAVTEFYGFPLQYGYHAGKILECAALCAVPGTTKDCMLGIIRKDGFLVKPLSRERKCTALSVAAHTFYEKEHPYILHGPGVVMDLKDCTFQQYGEDSVLVKGSRLEPAERYQVKLEGAMQVAYRTFVIAGIRDPLMISRLEEIEGEVERQTREYYRDVEDSRYKINFYNYGINGVMGESEPFPKEKGHEVGVLFEVIGETQELANMICSTLRSTFLHYGYPGRKSTAGNLAFPFAPSDVPFGPVFEFSVYHLMEITPEERDYLFPIEHINWKESKQEEKIDGYL</sequence>
<reference evidence="2" key="1">
    <citation type="journal article" date="2021" name="PeerJ">
        <title>Extensive microbial diversity within the chicken gut microbiome revealed by metagenomics and culture.</title>
        <authorList>
            <person name="Gilroy R."/>
            <person name="Ravi A."/>
            <person name="Getino M."/>
            <person name="Pursley I."/>
            <person name="Horton D.L."/>
            <person name="Alikhan N.F."/>
            <person name="Baker D."/>
            <person name="Gharbi K."/>
            <person name="Hall N."/>
            <person name="Watson M."/>
            <person name="Adriaenssens E.M."/>
            <person name="Foster-Nyarko E."/>
            <person name="Jarju S."/>
            <person name="Secka A."/>
            <person name="Antonio M."/>
            <person name="Oren A."/>
            <person name="Chaudhuri R.R."/>
            <person name="La Ragione R."/>
            <person name="Hildebrand F."/>
            <person name="Pallen M.J."/>
        </authorList>
    </citation>
    <scope>NUCLEOTIDE SEQUENCE</scope>
    <source>
        <strain evidence="2">ChiW19-6364</strain>
    </source>
</reference>
<dbReference type="Pfam" id="PF07287">
    <property type="entry name" value="AtuA"/>
    <property type="match status" value="1"/>
</dbReference>
<accession>A0A9D2U5U0</accession>
<evidence type="ECO:0000259" key="1">
    <source>
        <dbReference type="Pfam" id="PF07287"/>
    </source>
</evidence>